<dbReference type="SUPFAM" id="SSF55060">
    <property type="entry name" value="GHMP Kinase, C-terminal domain"/>
    <property type="match status" value="1"/>
</dbReference>
<comment type="caution">
    <text evidence="12">The sequence shown here is derived from an EMBL/GenBank/DDBJ whole genome shotgun (WGS) entry which is preliminary data.</text>
</comment>
<feature type="active site" evidence="9">
    <location>
        <position position="8"/>
    </location>
</feature>
<dbReference type="EMBL" id="JAQGEF010000002">
    <property type="protein sequence ID" value="MDA3613711.1"/>
    <property type="molecule type" value="Genomic_DNA"/>
</dbReference>
<evidence type="ECO:0000313" key="12">
    <source>
        <dbReference type="EMBL" id="MDA3613711.1"/>
    </source>
</evidence>
<sequence length="284" mass="31172">MIDFPHCKINLGLNITEKRKDGFHNLETIFVPVPVRDVLEIVVQQDYHTDIPVIFTSSGISIPGTTENNLCVKAWHLLKQDYPDKIKPVAIHLIKHIPIGAGLGGGSSNGAFALKILNKLFFLNLSRQQLIHYALVLGSDCPFFIYDTPCYATGRGEHLTPLNLNLAHYHLLIVNPGIHINTGLAFKAITPKPGPGNLFKVPELPLSRWQQVLVNDFQQPVSAEYPVIAALIAELQSAGAGYAAMSGTGSTVFGIFENKQSLEETRAKIQQANPAFYTRAVALQ</sequence>
<dbReference type="SUPFAM" id="SSF54211">
    <property type="entry name" value="Ribosomal protein S5 domain 2-like"/>
    <property type="match status" value="1"/>
</dbReference>
<reference evidence="12 13" key="1">
    <citation type="submission" date="2022-12" db="EMBL/GenBank/DDBJ databases">
        <title>Chitinophagaceae gen. sp. nov., a new member of the family Chitinophagaceae, isolated from soil in a chemical factory.</title>
        <authorList>
            <person name="Ke Z."/>
        </authorList>
    </citation>
    <scope>NUCLEOTIDE SEQUENCE [LARGE SCALE GENOMIC DNA]</scope>
    <source>
        <strain evidence="12 13">LY-5</strain>
    </source>
</reference>
<organism evidence="12 13">
    <name type="scientific">Polluticaenibacter yanchengensis</name>
    <dbReference type="NCBI Taxonomy" id="3014562"/>
    <lineage>
        <taxon>Bacteria</taxon>
        <taxon>Pseudomonadati</taxon>
        <taxon>Bacteroidota</taxon>
        <taxon>Chitinophagia</taxon>
        <taxon>Chitinophagales</taxon>
        <taxon>Chitinophagaceae</taxon>
        <taxon>Polluticaenibacter</taxon>
    </lineage>
</organism>
<feature type="domain" description="GHMP kinase N-terminal" evidence="10">
    <location>
        <begin position="69"/>
        <end position="146"/>
    </location>
</feature>
<comment type="catalytic activity">
    <reaction evidence="9">
        <text>4-CDP-2-C-methyl-D-erythritol + ATP = 4-CDP-2-C-methyl-D-erythritol 2-phosphate + ADP + H(+)</text>
        <dbReference type="Rhea" id="RHEA:18437"/>
        <dbReference type="ChEBI" id="CHEBI:15378"/>
        <dbReference type="ChEBI" id="CHEBI:30616"/>
        <dbReference type="ChEBI" id="CHEBI:57823"/>
        <dbReference type="ChEBI" id="CHEBI:57919"/>
        <dbReference type="ChEBI" id="CHEBI:456216"/>
        <dbReference type="EC" id="2.7.1.148"/>
    </reaction>
</comment>
<name>A0ABT4UFY7_9BACT</name>
<comment type="function">
    <text evidence="9">Catalyzes the phosphorylation of the position 2 hydroxy group of 4-diphosphocytidyl-2C-methyl-D-erythritol.</text>
</comment>
<dbReference type="HAMAP" id="MF_00061">
    <property type="entry name" value="IspE"/>
    <property type="match status" value="1"/>
</dbReference>
<evidence type="ECO:0000256" key="9">
    <source>
        <dbReference type="HAMAP-Rule" id="MF_00061"/>
    </source>
</evidence>
<gene>
    <name evidence="9 12" type="primary">ispE</name>
    <name evidence="12" type="ORF">O3P16_02740</name>
</gene>
<dbReference type="RefSeq" id="WP_407030039.1">
    <property type="nucleotide sequence ID" value="NZ_JAQGEF010000002.1"/>
</dbReference>
<evidence type="ECO:0000259" key="11">
    <source>
        <dbReference type="Pfam" id="PF08544"/>
    </source>
</evidence>
<keyword evidence="5 9" id="KW-0547">Nucleotide-binding</keyword>
<feature type="active site" evidence="9">
    <location>
        <position position="140"/>
    </location>
</feature>
<dbReference type="PANTHER" id="PTHR43527:SF2">
    <property type="entry name" value="4-DIPHOSPHOCYTIDYL-2-C-METHYL-D-ERYTHRITOL KINASE, CHLOROPLASTIC"/>
    <property type="match status" value="1"/>
</dbReference>
<dbReference type="Pfam" id="PF08544">
    <property type="entry name" value="GHMP_kinases_C"/>
    <property type="match status" value="1"/>
</dbReference>
<comment type="pathway">
    <text evidence="9">Isoprenoid biosynthesis; isopentenyl diphosphate biosynthesis via DXP pathway; isopentenyl diphosphate from 1-deoxy-D-xylulose 5-phosphate: step 3/6.</text>
</comment>
<dbReference type="NCBIfam" id="TIGR00154">
    <property type="entry name" value="ispE"/>
    <property type="match status" value="1"/>
</dbReference>
<evidence type="ECO:0000256" key="2">
    <source>
        <dbReference type="ARBA" id="ARBA00012052"/>
    </source>
</evidence>
<evidence type="ECO:0000256" key="1">
    <source>
        <dbReference type="ARBA" id="ARBA00009684"/>
    </source>
</evidence>
<dbReference type="InterPro" id="IPR014721">
    <property type="entry name" value="Ribsml_uS5_D2-typ_fold_subgr"/>
</dbReference>
<protein>
    <recommendedName>
        <fullName evidence="3 9">4-diphosphocytidyl-2-C-methyl-D-erythritol kinase</fullName>
        <shortName evidence="9">CMK</shortName>
        <ecNumber evidence="2 9">2.7.1.148</ecNumber>
    </recommendedName>
    <alternativeName>
        <fullName evidence="8 9">4-(cytidine-5'-diphospho)-2-C-methyl-D-erythritol kinase</fullName>
    </alternativeName>
</protein>
<dbReference type="InterPro" id="IPR006204">
    <property type="entry name" value="GHMP_kinase_N_dom"/>
</dbReference>
<evidence type="ECO:0000313" key="13">
    <source>
        <dbReference type="Proteomes" id="UP001210231"/>
    </source>
</evidence>
<dbReference type="GO" id="GO:0050515">
    <property type="term" value="F:4-(cytidine 5'-diphospho)-2-C-methyl-D-erythritol kinase activity"/>
    <property type="evidence" value="ECO:0007669"/>
    <property type="project" value="UniProtKB-EC"/>
</dbReference>
<evidence type="ECO:0000256" key="4">
    <source>
        <dbReference type="ARBA" id="ARBA00022679"/>
    </source>
</evidence>
<keyword evidence="7 9" id="KW-0067">ATP-binding</keyword>
<feature type="binding site" evidence="9">
    <location>
        <begin position="98"/>
        <end position="108"/>
    </location>
    <ligand>
        <name>ATP</name>
        <dbReference type="ChEBI" id="CHEBI:30616"/>
    </ligand>
</feature>
<evidence type="ECO:0000259" key="10">
    <source>
        <dbReference type="Pfam" id="PF00288"/>
    </source>
</evidence>
<feature type="domain" description="GHMP kinase C-terminal" evidence="11">
    <location>
        <begin position="214"/>
        <end position="272"/>
    </location>
</feature>
<dbReference type="InterPro" id="IPR020568">
    <property type="entry name" value="Ribosomal_Su5_D2-typ_SF"/>
</dbReference>
<dbReference type="Pfam" id="PF00288">
    <property type="entry name" value="GHMP_kinases_N"/>
    <property type="match status" value="1"/>
</dbReference>
<keyword evidence="13" id="KW-1185">Reference proteome</keyword>
<evidence type="ECO:0000256" key="7">
    <source>
        <dbReference type="ARBA" id="ARBA00022840"/>
    </source>
</evidence>
<accession>A0ABT4UFY7</accession>
<dbReference type="Gene3D" id="3.30.70.890">
    <property type="entry name" value="GHMP kinase, C-terminal domain"/>
    <property type="match status" value="1"/>
</dbReference>
<dbReference type="Gene3D" id="3.30.230.10">
    <property type="match status" value="1"/>
</dbReference>
<dbReference type="InterPro" id="IPR013750">
    <property type="entry name" value="GHMP_kinase_C_dom"/>
</dbReference>
<keyword evidence="6 9" id="KW-0418">Kinase</keyword>
<proteinExistence type="inferred from homology"/>
<dbReference type="InterPro" id="IPR004424">
    <property type="entry name" value="IspE"/>
</dbReference>
<evidence type="ECO:0000256" key="5">
    <source>
        <dbReference type="ARBA" id="ARBA00022741"/>
    </source>
</evidence>
<evidence type="ECO:0000256" key="6">
    <source>
        <dbReference type="ARBA" id="ARBA00022777"/>
    </source>
</evidence>
<comment type="similarity">
    <text evidence="1 9">Belongs to the GHMP kinase family. IspE subfamily.</text>
</comment>
<evidence type="ECO:0000256" key="3">
    <source>
        <dbReference type="ARBA" id="ARBA00017473"/>
    </source>
</evidence>
<dbReference type="Proteomes" id="UP001210231">
    <property type="component" value="Unassembled WGS sequence"/>
</dbReference>
<dbReference type="PANTHER" id="PTHR43527">
    <property type="entry name" value="4-DIPHOSPHOCYTIDYL-2-C-METHYL-D-ERYTHRITOL KINASE, CHLOROPLASTIC"/>
    <property type="match status" value="1"/>
</dbReference>
<dbReference type="EC" id="2.7.1.148" evidence="2 9"/>
<keyword evidence="9" id="KW-0414">Isoprene biosynthesis</keyword>
<dbReference type="InterPro" id="IPR036554">
    <property type="entry name" value="GHMP_kinase_C_sf"/>
</dbReference>
<dbReference type="PIRSF" id="PIRSF010376">
    <property type="entry name" value="IspE"/>
    <property type="match status" value="1"/>
</dbReference>
<keyword evidence="4 9" id="KW-0808">Transferase</keyword>
<evidence type="ECO:0000256" key="8">
    <source>
        <dbReference type="ARBA" id="ARBA00032554"/>
    </source>
</evidence>